<evidence type="ECO:0000256" key="3">
    <source>
        <dbReference type="ARBA" id="ARBA00012438"/>
    </source>
</evidence>
<evidence type="ECO:0000256" key="7">
    <source>
        <dbReference type="SAM" id="Phobius"/>
    </source>
</evidence>
<feature type="transmembrane region" description="Helical" evidence="7">
    <location>
        <begin position="34"/>
        <end position="52"/>
    </location>
</feature>
<dbReference type="GO" id="GO:0000155">
    <property type="term" value="F:phosphorelay sensor kinase activity"/>
    <property type="evidence" value="ECO:0007669"/>
    <property type="project" value="InterPro"/>
</dbReference>
<keyword evidence="10" id="KW-1185">Reference proteome</keyword>
<dbReference type="InterPro" id="IPR036097">
    <property type="entry name" value="HisK_dim/P_sf"/>
</dbReference>
<evidence type="ECO:0000256" key="1">
    <source>
        <dbReference type="ARBA" id="ARBA00000085"/>
    </source>
</evidence>
<feature type="transmembrane region" description="Helical" evidence="7">
    <location>
        <begin position="6"/>
        <end position="22"/>
    </location>
</feature>
<evidence type="ECO:0000313" key="9">
    <source>
        <dbReference type="EMBL" id="AQP47483.1"/>
    </source>
</evidence>
<dbReference type="GO" id="GO:0005886">
    <property type="term" value="C:plasma membrane"/>
    <property type="evidence" value="ECO:0007669"/>
    <property type="project" value="UniProtKB-SubCell"/>
</dbReference>
<evidence type="ECO:0000256" key="6">
    <source>
        <dbReference type="ARBA" id="ARBA00023012"/>
    </source>
</evidence>
<evidence type="ECO:0000256" key="2">
    <source>
        <dbReference type="ARBA" id="ARBA00004236"/>
    </source>
</evidence>
<dbReference type="EC" id="2.7.13.3" evidence="3"/>
<dbReference type="Proteomes" id="UP000188145">
    <property type="component" value="Chromosome"/>
</dbReference>
<organism evidence="9 10">
    <name type="scientific">Tessaracoccus aquimaris</name>
    <dbReference type="NCBI Taxonomy" id="1332264"/>
    <lineage>
        <taxon>Bacteria</taxon>
        <taxon>Bacillati</taxon>
        <taxon>Actinomycetota</taxon>
        <taxon>Actinomycetes</taxon>
        <taxon>Propionibacteriales</taxon>
        <taxon>Propionibacteriaceae</taxon>
        <taxon>Tessaracoccus</taxon>
    </lineage>
</organism>
<comment type="catalytic activity">
    <reaction evidence="1">
        <text>ATP + protein L-histidine = ADP + protein N-phospho-L-histidine.</text>
        <dbReference type="EC" id="2.7.13.3"/>
    </reaction>
</comment>
<keyword evidence="4" id="KW-0597">Phosphoprotein</keyword>
<sequence length="298" mass="32969">MLTFIVPVMIVGALPVTVAVVLEWEDLSRRPDRLLLLSAVTVLVITLGLWWARRLLVGVGLQLRDATRTARLRSEVVWAVGHELRNPLTMISASASILLSREPGDLTATQERFVTTVEQQARQGIAICEDILAQARIETGNYRPAPSETDLVRLVRETGTAMETLLGQRDQRLFYQLPRLMDPVWLDGRAVRQALTNLVLNASRHSEPGSSVEVKVLDNDNAVVLQVVDSGDGMSQAEREHLFEPFRSGAVSEDGIGLGLTITKQLVEANGGRMLVDTRQLSGTAFMVTFPKETRPRR</sequence>
<reference evidence="10" key="1">
    <citation type="submission" date="2017-02" db="EMBL/GenBank/DDBJ databases">
        <title>Tessaracoccus aquaemaris sp. nov., isolated from the intestine of a Korean rockfish, Sebastes schlegelii, in a marine aquaculture pond.</title>
        <authorList>
            <person name="Tak E.J."/>
            <person name="Bae J.-W."/>
        </authorList>
    </citation>
    <scope>NUCLEOTIDE SEQUENCE [LARGE SCALE GENOMIC DNA]</scope>
    <source>
        <strain evidence="10">NSG39</strain>
    </source>
</reference>
<name>A0A1Q2CMZ1_9ACTN</name>
<dbReference type="Gene3D" id="3.30.565.10">
    <property type="entry name" value="Histidine kinase-like ATPase, C-terminal domain"/>
    <property type="match status" value="1"/>
</dbReference>
<dbReference type="EMBL" id="CP019606">
    <property type="protein sequence ID" value="AQP47483.1"/>
    <property type="molecule type" value="Genomic_DNA"/>
</dbReference>
<dbReference type="InterPro" id="IPR004358">
    <property type="entry name" value="Sig_transdc_His_kin-like_C"/>
</dbReference>
<dbReference type="PRINTS" id="PR00344">
    <property type="entry name" value="BCTRLSENSOR"/>
</dbReference>
<dbReference type="InterPro" id="IPR005467">
    <property type="entry name" value="His_kinase_dom"/>
</dbReference>
<evidence type="ECO:0000313" key="10">
    <source>
        <dbReference type="Proteomes" id="UP000188145"/>
    </source>
</evidence>
<dbReference type="SMART" id="SM00387">
    <property type="entry name" value="HATPase_c"/>
    <property type="match status" value="1"/>
</dbReference>
<dbReference type="InterPro" id="IPR003594">
    <property type="entry name" value="HATPase_dom"/>
</dbReference>
<keyword evidence="7" id="KW-0812">Transmembrane</keyword>
<keyword evidence="6" id="KW-0902">Two-component regulatory system</keyword>
<dbReference type="AlphaFoldDB" id="A0A1Q2CMZ1"/>
<dbReference type="PANTHER" id="PTHR43547:SF2">
    <property type="entry name" value="HYBRID SIGNAL TRANSDUCTION HISTIDINE KINASE C"/>
    <property type="match status" value="1"/>
</dbReference>
<gene>
    <name evidence="9" type="ORF">BW730_08230</name>
</gene>
<dbReference type="PROSITE" id="PS50109">
    <property type="entry name" value="HIS_KIN"/>
    <property type="match status" value="1"/>
</dbReference>
<evidence type="ECO:0000256" key="5">
    <source>
        <dbReference type="ARBA" id="ARBA00022777"/>
    </source>
</evidence>
<dbReference type="SUPFAM" id="SSF47384">
    <property type="entry name" value="Homodimeric domain of signal transducing histidine kinase"/>
    <property type="match status" value="1"/>
</dbReference>
<dbReference type="SUPFAM" id="SSF55874">
    <property type="entry name" value="ATPase domain of HSP90 chaperone/DNA topoisomerase II/histidine kinase"/>
    <property type="match status" value="1"/>
</dbReference>
<dbReference type="PANTHER" id="PTHR43547">
    <property type="entry name" value="TWO-COMPONENT HISTIDINE KINASE"/>
    <property type="match status" value="1"/>
</dbReference>
<protein>
    <recommendedName>
        <fullName evidence="3">histidine kinase</fullName>
        <ecNumber evidence="3">2.7.13.3</ecNumber>
    </recommendedName>
</protein>
<dbReference type="CDD" id="cd00082">
    <property type="entry name" value="HisKA"/>
    <property type="match status" value="1"/>
</dbReference>
<proteinExistence type="predicted"/>
<evidence type="ECO:0000259" key="8">
    <source>
        <dbReference type="PROSITE" id="PS50109"/>
    </source>
</evidence>
<keyword evidence="7" id="KW-1133">Transmembrane helix</keyword>
<keyword evidence="7" id="KW-0472">Membrane</keyword>
<dbReference type="STRING" id="1332264.BW730_08230"/>
<dbReference type="Pfam" id="PF00512">
    <property type="entry name" value="HisKA"/>
    <property type="match status" value="1"/>
</dbReference>
<dbReference type="Gene3D" id="1.10.287.130">
    <property type="match status" value="1"/>
</dbReference>
<dbReference type="KEGG" id="tes:BW730_08230"/>
<keyword evidence="5" id="KW-0808">Transferase</keyword>
<accession>A0A1Q2CMZ1</accession>
<dbReference type="Pfam" id="PF02518">
    <property type="entry name" value="HATPase_c"/>
    <property type="match status" value="1"/>
</dbReference>
<comment type="subcellular location">
    <subcellularLocation>
        <location evidence="2">Cell membrane</location>
    </subcellularLocation>
</comment>
<feature type="domain" description="Histidine kinase" evidence="8">
    <location>
        <begin position="79"/>
        <end position="294"/>
    </location>
</feature>
<dbReference type="SMART" id="SM00388">
    <property type="entry name" value="HisKA"/>
    <property type="match status" value="1"/>
</dbReference>
<keyword evidence="5" id="KW-0418">Kinase</keyword>
<evidence type="ECO:0000256" key="4">
    <source>
        <dbReference type="ARBA" id="ARBA00022553"/>
    </source>
</evidence>
<dbReference type="InterPro" id="IPR003661">
    <property type="entry name" value="HisK_dim/P_dom"/>
</dbReference>
<dbReference type="InterPro" id="IPR036890">
    <property type="entry name" value="HATPase_C_sf"/>
</dbReference>